<sequence>MTLHWLHVAAAYALAALGFGALALGAWVRHRAARRRLLALDPRAAAREGVA</sequence>
<keyword evidence="1" id="KW-0472">Membrane</keyword>
<comment type="caution">
    <text evidence="2">The sequence shown here is derived from an EMBL/GenBank/DDBJ whole genome shotgun (WGS) entry which is preliminary data.</text>
</comment>
<evidence type="ECO:0000256" key="1">
    <source>
        <dbReference type="SAM" id="Phobius"/>
    </source>
</evidence>
<organism evidence="2 3">
    <name type="scientific">Caldovatus aquaticus</name>
    <dbReference type="NCBI Taxonomy" id="2865671"/>
    <lineage>
        <taxon>Bacteria</taxon>
        <taxon>Pseudomonadati</taxon>
        <taxon>Pseudomonadota</taxon>
        <taxon>Alphaproteobacteria</taxon>
        <taxon>Acetobacterales</taxon>
        <taxon>Roseomonadaceae</taxon>
        <taxon>Caldovatus</taxon>
    </lineage>
</organism>
<keyword evidence="1" id="KW-1133">Transmembrane helix</keyword>
<dbReference type="Proteomes" id="UP001519924">
    <property type="component" value="Unassembled WGS sequence"/>
</dbReference>
<keyword evidence="1" id="KW-0812">Transmembrane</keyword>
<proteinExistence type="predicted"/>
<evidence type="ECO:0008006" key="4">
    <source>
        <dbReference type="Google" id="ProtNLM"/>
    </source>
</evidence>
<evidence type="ECO:0000313" key="2">
    <source>
        <dbReference type="EMBL" id="MBW8270315.1"/>
    </source>
</evidence>
<accession>A0ABS7F3X5</accession>
<gene>
    <name evidence="2" type="ORF">K1J50_12565</name>
</gene>
<name>A0ABS7F3X5_9PROT</name>
<feature type="transmembrane region" description="Helical" evidence="1">
    <location>
        <begin position="6"/>
        <end position="28"/>
    </location>
</feature>
<dbReference type="EMBL" id="JAHZUY010000036">
    <property type="protein sequence ID" value="MBW8270315.1"/>
    <property type="molecule type" value="Genomic_DNA"/>
</dbReference>
<dbReference type="RefSeq" id="WP_220118058.1">
    <property type="nucleotide sequence ID" value="NZ_JAHZUY010000036.1"/>
</dbReference>
<protein>
    <recommendedName>
        <fullName evidence="4">Heme exporter protein D</fullName>
    </recommendedName>
</protein>
<reference evidence="2 3" key="1">
    <citation type="submission" date="2021-08" db="EMBL/GenBank/DDBJ databases">
        <title>Caldovatus sediminis gen. nov., sp. nov., a moderately thermophilic bacterium isolated from a hot spring.</title>
        <authorList>
            <person name="Hu C.-J."/>
            <person name="Li W.-J."/>
            <person name="Xian W.-D."/>
        </authorList>
    </citation>
    <scope>NUCLEOTIDE SEQUENCE [LARGE SCALE GENOMIC DNA]</scope>
    <source>
        <strain evidence="2 3">SYSU G05006</strain>
    </source>
</reference>
<keyword evidence="3" id="KW-1185">Reference proteome</keyword>
<evidence type="ECO:0000313" key="3">
    <source>
        <dbReference type="Proteomes" id="UP001519924"/>
    </source>
</evidence>